<dbReference type="PROSITE" id="PS00517">
    <property type="entry name" value="RNASE_3_1"/>
    <property type="match status" value="1"/>
</dbReference>
<dbReference type="OrthoDB" id="2392202at2759"/>
<dbReference type="Pfam" id="PF00636">
    <property type="entry name" value="Ribonuclease_3"/>
    <property type="match status" value="1"/>
</dbReference>
<dbReference type="Proteomes" id="UP000799771">
    <property type="component" value="Unassembled WGS sequence"/>
</dbReference>
<evidence type="ECO:0000313" key="5">
    <source>
        <dbReference type="Proteomes" id="UP000799771"/>
    </source>
</evidence>
<evidence type="ECO:0000259" key="3">
    <source>
        <dbReference type="PROSITE" id="PS50142"/>
    </source>
</evidence>
<organism evidence="4 5">
    <name type="scientific">Dothidotthia symphoricarpi CBS 119687</name>
    <dbReference type="NCBI Taxonomy" id="1392245"/>
    <lineage>
        <taxon>Eukaryota</taxon>
        <taxon>Fungi</taxon>
        <taxon>Dikarya</taxon>
        <taxon>Ascomycota</taxon>
        <taxon>Pezizomycotina</taxon>
        <taxon>Dothideomycetes</taxon>
        <taxon>Pleosporomycetidae</taxon>
        <taxon>Pleosporales</taxon>
        <taxon>Dothidotthiaceae</taxon>
        <taxon>Dothidotthia</taxon>
    </lineage>
</organism>
<dbReference type="PANTHER" id="PTHR11207:SF0">
    <property type="entry name" value="RIBONUCLEASE 3"/>
    <property type="match status" value="1"/>
</dbReference>
<sequence>MSTHKRGGAFNHYGDRNQQFSKKPRPSPPPHQPALSATDMQTGLVALLDRFVAAETKPDGDKSILHHATELRRLVSQRTHSNPSAQAKRELDVKRPDHVPNVTIPDYIYRKVTEAKELPALPLISEPHLHEAVFTHRTFHDPSGQFGAPIDLSLDYERLEFLGDAYIELIASRALYNRFPQVDVPQLCSWRERLVENSALGKFSEAYGFPDRLKRHAHWDKESKSWKKIVADIFEAYVAALVLSDPTHGFRTAETWLDTLWAPQLLAFREKIIENPRARDDLQKLIFVNDVKLEFRQERQMTYDADNLQVYSMGVYLTGWGYADEWLGSGMGQNKVQGCVAAATDAIKKN</sequence>
<dbReference type="CDD" id="cd00593">
    <property type="entry name" value="RIBOc"/>
    <property type="match status" value="1"/>
</dbReference>
<dbReference type="GO" id="GO:0005654">
    <property type="term" value="C:nucleoplasm"/>
    <property type="evidence" value="ECO:0007669"/>
    <property type="project" value="TreeGrafter"/>
</dbReference>
<keyword evidence="1" id="KW-0694">RNA-binding</keyword>
<dbReference type="SUPFAM" id="SSF69065">
    <property type="entry name" value="RNase III domain-like"/>
    <property type="match status" value="1"/>
</dbReference>
<dbReference type="SMART" id="SM00535">
    <property type="entry name" value="RIBOc"/>
    <property type="match status" value="1"/>
</dbReference>
<dbReference type="InterPro" id="IPR036389">
    <property type="entry name" value="RNase_III_sf"/>
</dbReference>
<evidence type="ECO:0000256" key="2">
    <source>
        <dbReference type="SAM" id="MobiDB-lite"/>
    </source>
</evidence>
<dbReference type="PROSITE" id="PS50142">
    <property type="entry name" value="RNASE_3_2"/>
    <property type="match status" value="1"/>
</dbReference>
<dbReference type="GeneID" id="54405493"/>
<dbReference type="RefSeq" id="XP_033522945.1">
    <property type="nucleotide sequence ID" value="XM_033665061.1"/>
</dbReference>
<dbReference type="GO" id="GO:0003723">
    <property type="term" value="F:RNA binding"/>
    <property type="evidence" value="ECO:0007669"/>
    <property type="project" value="UniProtKB-KW"/>
</dbReference>
<name>A0A6A6AAG6_9PLEO</name>
<keyword evidence="5" id="KW-1185">Reference proteome</keyword>
<evidence type="ECO:0000313" key="4">
    <source>
        <dbReference type="EMBL" id="KAF2128556.1"/>
    </source>
</evidence>
<accession>A0A6A6AAG6</accession>
<protein>
    <submittedName>
        <fullName evidence="4">Double-strand-specific ribonuclease Pac1</fullName>
    </submittedName>
</protein>
<feature type="non-terminal residue" evidence="4">
    <location>
        <position position="350"/>
    </location>
</feature>
<feature type="region of interest" description="Disordered" evidence="2">
    <location>
        <begin position="1"/>
        <end position="36"/>
    </location>
</feature>
<dbReference type="GO" id="GO:0004525">
    <property type="term" value="F:ribonuclease III activity"/>
    <property type="evidence" value="ECO:0007669"/>
    <property type="project" value="InterPro"/>
</dbReference>
<feature type="domain" description="RNase III" evidence="3">
    <location>
        <begin position="124"/>
        <end position="246"/>
    </location>
</feature>
<dbReference type="AlphaFoldDB" id="A0A6A6AAG6"/>
<gene>
    <name evidence="4" type="ORF">P153DRAFT_318513</name>
</gene>
<dbReference type="EMBL" id="ML977508">
    <property type="protein sequence ID" value="KAF2128556.1"/>
    <property type="molecule type" value="Genomic_DNA"/>
</dbReference>
<proteinExistence type="predicted"/>
<dbReference type="InterPro" id="IPR000999">
    <property type="entry name" value="RNase_III_dom"/>
</dbReference>
<dbReference type="GO" id="GO:0006364">
    <property type="term" value="P:rRNA processing"/>
    <property type="evidence" value="ECO:0007669"/>
    <property type="project" value="TreeGrafter"/>
</dbReference>
<dbReference type="GO" id="GO:0034475">
    <property type="term" value="P:U4 snRNA 3'-end processing"/>
    <property type="evidence" value="ECO:0007669"/>
    <property type="project" value="TreeGrafter"/>
</dbReference>
<dbReference type="PANTHER" id="PTHR11207">
    <property type="entry name" value="RIBONUCLEASE III"/>
    <property type="match status" value="1"/>
</dbReference>
<dbReference type="Gene3D" id="1.10.1520.10">
    <property type="entry name" value="Ribonuclease III domain"/>
    <property type="match status" value="1"/>
</dbReference>
<reference evidence="4" key="1">
    <citation type="journal article" date="2020" name="Stud. Mycol.">
        <title>101 Dothideomycetes genomes: a test case for predicting lifestyles and emergence of pathogens.</title>
        <authorList>
            <person name="Haridas S."/>
            <person name="Albert R."/>
            <person name="Binder M."/>
            <person name="Bloem J."/>
            <person name="Labutti K."/>
            <person name="Salamov A."/>
            <person name="Andreopoulos B."/>
            <person name="Baker S."/>
            <person name="Barry K."/>
            <person name="Bills G."/>
            <person name="Bluhm B."/>
            <person name="Cannon C."/>
            <person name="Castanera R."/>
            <person name="Culley D."/>
            <person name="Daum C."/>
            <person name="Ezra D."/>
            <person name="Gonzalez J."/>
            <person name="Henrissat B."/>
            <person name="Kuo A."/>
            <person name="Liang C."/>
            <person name="Lipzen A."/>
            <person name="Lutzoni F."/>
            <person name="Magnuson J."/>
            <person name="Mondo S."/>
            <person name="Nolan M."/>
            <person name="Ohm R."/>
            <person name="Pangilinan J."/>
            <person name="Park H.-J."/>
            <person name="Ramirez L."/>
            <person name="Alfaro M."/>
            <person name="Sun H."/>
            <person name="Tritt A."/>
            <person name="Yoshinaga Y."/>
            <person name="Zwiers L.-H."/>
            <person name="Turgeon B."/>
            <person name="Goodwin S."/>
            <person name="Spatafora J."/>
            <person name="Crous P."/>
            <person name="Grigoriev I."/>
        </authorList>
    </citation>
    <scope>NUCLEOTIDE SEQUENCE</scope>
    <source>
        <strain evidence="4">CBS 119687</strain>
    </source>
</reference>
<dbReference type="GO" id="GO:0006369">
    <property type="term" value="P:termination of RNA polymerase II transcription"/>
    <property type="evidence" value="ECO:0007669"/>
    <property type="project" value="TreeGrafter"/>
</dbReference>
<evidence type="ECO:0000256" key="1">
    <source>
        <dbReference type="ARBA" id="ARBA00022884"/>
    </source>
</evidence>